<evidence type="ECO:0000256" key="1">
    <source>
        <dbReference type="SAM" id="Phobius"/>
    </source>
</evidence>
<keyword evidence="1" id="KW-1133">Transmembrane helix</keyword>
<reference evidence="3" key="1">
    <citation type="submission" date="2022-05" db="EMBL/GenBank/DDBJ databases">
        <title>The Musa troglodytarum L. genome provides insights into the mechanism of non-climacteric behaviour and enrichment of carotenoids.</title>
        <authorList>
            <person name="Wang J."/>
        </authorList>
    </citation>
    <scope>NUCLEOTIDE SEQUENCE</scope>
    <source>
        <tissue evidence="3">Leaf</tissue>
    </source>
</reference>
<feature type="transmembrane region" description="Helical" evidence="1">
    <location>
        <begin position="220"/>
        <end position="241"/>
    </location>
</feature>
<feature type="transmembrane region" description="Helical" evidence="1">
    <location>
        <begin position="163"/>
        <end position="183"/>
    </location>
</feature>
<dbReference type="OrthoDB" id="2020161at2759"/>
<name>A0A9E7G7Y5_9LILI</name>
<gene>
    <name evidence="3" type="ORF">MUK42_18349</name>
</gene>
<evidence type="ECO:0000313" key="4">
    <source>
        <dbReference type="Proteomes" id="UP001055439"/>
    </source>
</evidence>
<feature type="transmembrane region" description="Helical" evidence="1">
    <location>
        <begin position="189"/>
        <end position="208"/>
    </location>
</feature>
<proteinExistence type="predicted"/>
<keyword evidence="1" id="KW-0812">Transmembrane</keyword>
<keyword evidence="4" id="KW-1185">Reference proteome</keyword>
<evidence type="ECO:0000256" key="2">
    <source>
        <dbReference type="SAM" id="SignalP"/>
    </source>
</evidence>
<accession>A0A9E7G7Y5</accession>
<dbReference type="PANTHER" id="PTHR36716:SF2">
    <property type="entry name" value="F3H9.20 PROTEIN"/>
    <property type="match status" value="1"/>
</dbReference>
<feature type="non-terminal residue" evidence="3">
    <location>
        <position position="390"/>
    </location>
</feature>
<dbReference type="GO" id="GO:0009507">
    <property type="term" value="C:chloroplast"/>
    <property type="evidence" value="ECO:0007669"/>
    <property type="project" value="TreeGrafter"/>
</dbReference>
<dbReference type="EMBL" id="CP097507">
    <property type="protein sequence ID" value="URE06558.1"/>
    <property type="molecule type" value="Genomic_DNA"/>
</dbReference>
<dbReference type="Proteomes" id="UP001055439">
    <property type="component" value="Chromosome 5"/>
</dbReference>
<dbReference type="PANTHER" id="PTHR36716">
    <property type="entry name" value="F3H9.20 PROTEIN"/>
    <property type="match status" value="1"/>
</dbReference>
<dbReference type="InterPro" id="IPR019275">
    <property type="entry name" value="DUF2301"/>
</dbReference>
<sequence length="390" mass="43158">MAMAAIMASVPLSSSALLAPTSLPPPKRSSLPRNSCSIAPHLVSSSSSSCSRKLSSYSASTSYLSSGQIGSVRCRATGEGSPPTFDDRLVYQGVYGPWTLPGPNDQVQPVPTQEKLKQLIPVLVILYRLGLITTAASFVISSSAAFIPEGNILGDIIKQDVDFLYIIGAGGLGLSLLLIHIYVTPIKRFLQLLWVLGVIGSVGTYITLAKPLNQSLIEFVISNPVGVWFIGPLFAALTGLWKQYWFSAELVRTNQYHCRKRRKEEEGGKGRKKRRKKKVEDEGGKMWCLMHALSKTLTTRLHVRPVLRTKMVMGFGENTTKCNIDYEKIVNDICYVIEFTSKDVSLDVDHYRTPKLMPLSHVLATKLVVCLIEVRMNIIYPLLWLNGKTK</sequence>
<feature type="signal peptide" evidence="2">
    <location>
        <begin position="1"/>
        <end position="15"/>
    </location>
</feature>
<keyword evidence="2" id="KW-0732">Signal</keyword>
<evidence type="ECO:0000313" key="3">
    <source>
        <dbReference type="EMBL" id="URE06558.1"/>
    </source>
</evidence>
<dbReference type="Pfam" id="PF10063">
    <property type="entry name" value="DUF2301"/>
    <property type="match status" value="1"/>
</dbReference>
<dbReference type="AlphaFoldDB" id="A0A9E7G7Y5"/>
<protein>
    <submittedName>
        <fullName evidence="3">Uncharacterized integral membrane protein (DUF2301)</fullName>
    </submittedName>
</protein>
<keyword evidence="1" id="KW-0472">Membrane</keyword>
<organism evidence="3 4">
    <name type="scientific">Musa troglodytarum</name>
    <name type="common">fe'i banana</name>
    <dbReference type="NCBI Taxonomy" id="320322"/>
    <lineage>
        <taxon>Eukaryota</taxon>
        <taxon>Viridiplantae</taxon>
        <taxon>Streptophyta</taxon>
        <taxon>Embryophyta</taxon>
        <taxon>Tracheophyta</taxon>
        <taxon>Spermatophyta</taxon>
        <taxon>Magnoliopsida</taxon>
        <taxon>Liliopsida</taxon>
        <taxon>Zingiberales</taxon>
        <taxon>Musaceae</taxon>
        <taxon>Musa</taxon>
    </lineage>
</organism>
<feature type="chain" id="PRO_5039593742" evidence="2">
    <location>
        <begin position="16"/>
        <end position="390"/>
    </location>
</feature>
<feature type="transmembrane region" description="Helical" evidence="1">
    <location>
        <begin position="119"/>
        <end position="142"/>
    </location>
</feature>